<reference evidence="8 9" key="1">
    <citation type="submission" date="2018-11" db="EMBL/GenBank/DDBJ databases">
        <title>Pseudaminobacter arsenicus sp. nov., an arsenic-resistant bacterium isolated from arsenic-rich aquifers.</title>
        <authorList>
            <person name="Mu Y."/>
        </authorList>
    </citation>
    <scope>NUCLEOTIDE SEQUENCE [LARGE SCALE GENOMIC DNA]</scope>
    <source>
        <strain evidence="8 9">CB3</strain>
    </source>
</reference>
<proteinExistence type="predicted"/>
<keyword evidence="4 6" id="KW-1133">Transmembrane helix</keyword>
<evidence type="ECO:0000313" key="9">
    <source>
        <dbReference type="Proteomes" id="UP000281647"/>
    </source>
</evidence>
<evidence type="ECO:0000256" key="2">
    <source>
        <dbReference type="ARBA" id="ARBA00022475"/>
    </source>
</evidence>
<dbReference type="InterPro" id="IPR000045">
    <property type="entry name" value="Prepilin_IV_endopep_pep"/>
</dbReference>
<accession>A0A432VB32</accession>
<dbReference type="AlphaFoldDB" id="A0A432VB32"/>
<comment type="subcellular location">
    <subcellularLocation>
        <location evidence="1">Cell membrane</location>
        <topology evidence="1">Multi-pass membrane protein</topology>
    </subcellularLocation>
</comment>
<gene>
    <name evidence="8" type="ORF">EET67_03250</name>
</gene>
<dbReference type="Gene3D" id="1.20.120.1220">
    <property type="match status" value="1"/>
</dbReference>
<evidence type="ECO:0000256" key="6">
    <source>
        <dbReference type="SAM" id="Phobius"/>
    </source>
</evidence>
<protein>
    <submittedName>
        <fullName evidence="8">Peptidase</fullName>
    </submittedName>
</protein>
<dbReference type="EMBL" id="RKST01000002">
    <property type="protein sequence ID" value="RUM99326.1"/>
    <property type="molecule type" value="Genomic_DNA"/>
</dbReference>
<dbReference type="Proteomes" id="UP000281647">
    <property type="component" value="Unassembled WGS sequence"/>
</dbReference>
<dbReference type="Pfam" id="PF01478">
    <property type="entry name" value="Peptidase_A24"/>
    <property type="match status" value="1"/>
</dbReference>
<dbReference type="GO" id="GO:0005886">
    <property type="term" value="C:plasma membrane"/>
    <property type="evidence" value="ECO:0007669"/>
    <property type="project" value="UniProtKB-SubCell"/>
</dbReference>
<organism evidence="8 9">
    <name type="scientific">Borborobacter arsenicus</name>
    <dbReference type="NCBI Taxonomy" id="1851146"/>
    <lineage>
        <taxon>Bacteria</taxon>
        <taxon>Pseudomonadati</taxon>
        <taxon>Pseudomonadota</taxon>
        <taxon>Alphaproteobacteria</taxon>
        <taxon>Hyphomicrobiales</taxon>
        <taxon>Phyllobacteriaceae</taxon>
        <taxon>Borborobacter</taxon>
    </lineage>
</organism>
<dbReference type="InterPro" id="IPR052218">
    <property type="entry name" value="Preflagellin_Peptidase"/>
</dbReference>
<feature type="domain" description="Prepilin type IV endopeptidase peptidase" evidence="7">
    <location>
        <begin position="9"/>
        <end position="112"/>
    </location>
</feature>
<dbReference type="GO" id="GO:0004190">
    <property type="term" value="F:aspartic-type endopeptidase activity"/>
    <property type="evidence" value="ECO:0007669"/>
    <property type="project" value="InterPro"/>
</dbReference>
<sequence length="173" mass="18244">MLEALIFVVFPFCMLFAAISDTLSMTIANRVPVLLVLVFAVVAPMTGMDWAQYGLHFAAGVTVLLVTFALFAMGGMGGGDAKLLAASAVWMGMGIPLVKYIVVSAVLGGVLTLAILSYRKSAIAVFTSRNMFMRNFAEGTNGVPYGIALGAGGLLVFPESPLMVWALEQLATQ</sequence>
<dbReference type="RefSeq" id="WP_128624648.1">
    <property type="nucleotide sequence ID" value="NZ_ML133508.1"/>
</dbReference>
<dbReference type="PANTHER" id="PTHR36506:SF1">
    <property type="entry name" value="PREFLAGELLIN PEPTIDASE"/>
    <property type="match status" value="1"/>
</dbReference>
<feature type="transmembrane region" description="Helical" evidence="6">
    <location>
        <begin position="139"/>
        <end position="157"/>
    </location>
</feature>
<feature type="transmembrane region" description="Helical" evidence="6">
    <location>
        <begin position="55"/>
        <end position="77"/>
    </location>
</feature>
<dbReference type="OrthoDB" id="5329005at2"/>
<keyword evidence="3 6" id="KW-0812">Transmembrane</keyword>
<keyword evidence="5 6" id="KW-0472">Membrane</keyword>
<dbReference type="PANTHER" id="PTHR36506">
    <property type="entry name" value="PREFLAGELLIN PEPTIDASE"/>
    <property type="match status" value="1"/>
</dbReference>
<keyword evidence="2" id="KW-1003">Cell membrane</keyword>
<evidence type="ECO:0000256" key="5">
    <source>
        <dbReference type="ARBA" id="ARBA00023136"/>
    </source>
</evidence>
<feature type="transmembrane region" description="Helical" evidence="6">
    <location>
        <begin position="30"/>
        <end position="48"/>
    </location>
</feature>
<evidence type="ECO:0000256" key="4">
    <source>
        <dbReference type="ARBA" id="ARBA00022989"/>
    </source>
</evidence>
<evidence type="ECO:0000313" key="8">
    <source>
        <dbReference type="EMBL" id="RUM99326.1"/>
    </source>
</evidence>
<comment type="caution">
    <text evidence="8">The sequence shown here is derived from an EMBL/GenBank/DDBJ whole genome shotgun (WGS) entry which is preliminary data.</text>
</comment>
<name>A0A432VB32_9HYPH</name>
<feature type="transmembrane region" description="Helical" evidence="6">
    <location>
        <begin position="97"/>
        <end position="118"/>
    </location>
</feature>
<evidence type="ECO:0000259" key="7">
    <source>
        <dbReference type="Pfam" id="PF01478"/>
    </source>
</evidence>
<evidence type="ECO:0000256" key="3">
    <source>
        <dbReference type="ARBA" id="ARBA00022692"/>
    </source>
</evidence>
<evidence type="ECO:0000256" key="1">
    <source>
        <dbReference type="ARBA" id="ARBA00004651"/>
    </source>
</evidence>
<keyword evidence="9" id="KW-1185">Reference proteome</keyword>